<keyword evidence="3 12" id="KW-0479">Metal-binding</keyword>
<evidence type="ECO:0000256" key="10">
    <source>
        <dbReference type="ARBA" id="ARBA00023242"/>
    </source>
</evidence>
<comment type="similarity">
    <text evidence="2">Belongs to the krueppel C2H2-type zinc-finger protein family.</text>
</comment>
<feature type="domain" description="C2H2-type" evidence="14">
    <location>
        <begin position="388"/>
        <end position="416"/>
    </location>
</feature>
<evidence type="ECO:0000256" key="6">
    <source>
        <dbReference type="ARBA" id="ARBA00022833"/>
    </source>
</evidence>
<protein>
    <submittedName>
        <fullName evidence="17">Zinc finger protein 99-like</fullName>
    </submittedName>
</protein>
<feature type="region of interest" description="Disordered" evidence="13">
    <location>
        <begin position="134"/>
        <end position="183"/>
    </location>
</feature>
<gene>
    <name evidence="17" type="primary">LOC113510098</name>
</gene>
<dbReference type="PROSITE" id="PS50157">
    <property type="entry name" value="ZINC_FINGER_C2H2_2"/>
    <property type="match status" value="7"/>
</dbReference>
<feature type="binding site" evidence="12">
    <location>
        <position position="72"/>
    </location>
    <ligand>
        <name>Zn(2+)</name>
        <dbReference type="ChEBI" id="CHEBI:29105"/>
    </ligand>
</feature>
<keyword evidence="6 12" id="KW-0862">Zinc</keyword>
<feature type="binding site" evidence="12">
    <location>
        <position position="69"/>
    </location>
    <ligand>
        <name>Zn(2+)</name>
        <dbReference type="ChEBI" id="CHEBI:29105"/>
    </ligand>
</feature>
<feature type="compositionally biased region" description="Basic residues" evidence="13">
    <location>
        <begin position="152"/>
        <end position="174"/>
    </location>
</feature>
<feature type="domain" description="C2H2-type" evidence="14">
    <location>
        <begin position="503"/>
        <end position="530"/>
    </location>
</feature>
<keyword evidence="8" id="KW-0238">DNA-binding</keyword>
<feature type="compositionally biased region" description="Basic and acidic residues" evidence="13">
    <location>
        <begin position="134"/>
        <end position="151"/>
    </location>
</feature>
<evidence type="ECO:0000256" key="12">
    <source>
        <dbReference type="PROSITE-ProRule" id="PRU01263"/>
    </source>
</evidence>
<dbReference type="Pfam" id="PF00096">
    <property type="entry name" value="zf-C2H2"/>
    <property type="match status" value="4"/>
</dbReference>
<evidence type="ECO:0000256" key="5">
    <source>
        <dbReference type="ARBA" id="ARBA00022771"/>
    </source>
</evidence>
<keyword evidence="7" id="KW-0805">Transcription regulation</keyword>
<dbReference type="InterPro" id="IPR012934">
    <property type="entry name" value="Znf_AD"/>
</dbReference>
<evidence type="ECO:0000256" key="4">
    <source>
        <dbReference type="ARBA" id="ARBA00022737"/>
    </source>
</evidence>
<feature type="binding site" evidence="12">
    <location>
        <position position="19"/>
    </location>
    <ligand>
        <name>Zn(2+)</name>
        <dbReference type="ChEBI" id="CHEBI:29105"/>
    </ligand>
</feature>
<dbReference type="Proteomes" id="UP001652740">
    <property type="component" value="Unplaced"/>
</dbReference>
<dbReference type="PROSITE" id="PS00028">
    <property type="entry name" value="ZINC_FINGER_C2H2_1"/>
    <property type="match status" value="6"/>
</dbReference>
<organism evidence="16 17">
    <name type="scientific">Galleria mellonella</name>
    <name type="common">Greater wax moth</name>
    <dbReference type="NCBI Taxonomy" id="7137"/>
    <lineage>
        <taxon>Eukaryota</taxon>
        <taxon>Metazoa</taxon>
        <taxon>Ecdysozoa</taxon>
        <taxon>Arthropoda</taxon>
        <taxon>Hexapoda</taxon>
        <taxon>Insecta</taxon>
        <taxon>Pterygota</taxon>
        <taxon>Neoptera</taxon>
        <taxon>Endopterygota</taxon>
        <taxon>Lepidoptera</taxon>
        <taxon>Glossata</taxon>
        <taxon>Ditrysia</taxon>
        <taxon>Pyraloidea</taxon>
        <taxon>Pyralidae</taxon>
        <taxon>Galleriinae</taxon>
        <taxon>Galleria</taxon>
    </lineage>
</organism>
<keyword evidence="5 11" id="KW-0863">Zinc-finger</keyword>
<feature type="domain" description="ZAD" evidence="15">
    <location>
        <begin position="17"/>
        <end position="96"/>
    </location>
</feature>
<feature type="domain" description="C2H2-type" evidence="14">
    <location>
        <begin position="475"/>
        <end position="502"/>
    </location>
</feature>
<evidence type="ECO:0000256" key="3">
    <source>
        <dbReference type="ARBA" id="ARBA00022723"/>
    </source>
</evidence>
<keyword evidence="16" id="KW-1185">Reference proteome</keyword>
<keyword evidence="9" id="KW-0804">Transcription</keyword>
<evidence type="ECO:0000256" key="9">
    <source>
        <dbReference type="ARBA" id="ARBA00023163"/>
    </source>
</evidence>
<dbReference type="Gene3D" id="3.30.160.60">
    <property type="entry name" value="Classic Zinc Finger"/>
    <property type="match status" value="6"/>
</dbReference>
<evidence type="ECO:0000256" key="1">
    <source>
        <dbReference type="ARBA" id="ARBA00004123"/>
    </source>
</evidence>
<evidence type="ECO:0000256" key="11">
    <source>
        <dbReference type="PROSITE-ProRule" id="PRU00042"/>
    </source>
</evidence>
<evidence type="ECO:0000256" key="2">
    <source>
        <dbReference type="ARBA" id="ARBA00006991"/>
    </source>
</evidence>
<dbReference type="SMART" id="SM00355">
    <property type="entry name" value="ZnF_C2H2"/>
    <property type="match status" value="10"/>
</dbReference>
<proteinExistence type="inferred from homology"/>
<feature type="domain" description="C2H2-type" evidence="14">
    <location>
        <begin position="245"/>
        <end position="267"/>
    </location>
</feature>
<evidence type="ECO:0000313" key="16">
    <source>
        <dbReference type="Proteomes" id="UP001652740"/>
    </source>
</evidence>
<accession>A0ABM3N102</accession>
<reference evidence="17" key="1">
    <citation type="submission" date="2025-08" db="UniProtKB">
        <authorList>
            <consortium name="RefSeq"/>
        </authorList>
    </citation>
    <scope>IDENTIFICATION</scope>
    <source>
        <tissue evidence="17">Whole larvae</tissue>
    </source>
</reference>
<feature type="domain" description="C2H2-type" evidence="14">
    <location>
        <begin position="446"/>
        <end position="469"/>
    </location>
</feature>
<evidence type="ECO:0000256" key="8">
    <source>
        <dbReference type="ARBA" id="ARBA00023125"/>
    </source>
</evidence>
<feature type="domain" description="C2H2-type" evidence="14">
    <location>
        <begin position="333"/>
        <end position="357"/>
    </location>
</feature>
<dbReference type="InterPro" id="IPR013087">
    <property type="entry name" value="Znf_C2H2_type"/>
</dbReference>
<keyword evidence="10" id="KW-0539">Nucleus</keyword>
<evidence type="ECO:0000256" key="13">
    <source>
        <dbReference type="SAM" id="MobiDB-lite"/>
    </source>
</evidence>
<dbReference type="PANTHER" id="PTHR24393">
    <property type="entry name" value="ZINC FINGER PROTEIN"/>
    <property type="match status" value="1"/>
</dbReference>
<dbReference type="RefSeq" id="XP_052757267.1">
    <property type="nucleotide sequence ID" value="XM_052901307.1"/>
</dbReference>
<evidence type="ECO:0000259" key="14">
    <source>
        <dbReference type="PROSITE" id="PS50157"/>
    </source>
</evidence>
<name>A0ABM3N102_GALME</name>
<comment type="subcellular location">
    <subcellularLocation>
        <location evidence="1">Nucleus</location>
    </subcellularLocation>
</comment>
<evidence type="ECO:0000256" key="7">
    <source>
        <dbReference type="ARBA" id="ARBA00023015"/>
    </source>
</evidence>
<feature type="binding site" evidence="12">
    <location>
        <position position="22"/>
    </location>
    <ligand>
        <name>Zn(2+)</name>
        <dbReference type="ChEBI" id="CHEBI:29105"/>
    </ligand>
</feature>
<dbReference type="SMART" id="SM00868">
    <property type="entry name" value="zf-AD"/>
    <property type="match status" value="2"/>
</dbReference>
<dbReference type="GeneID" id="113510098"/>
<sequence>MSNINTMSRKGPVFDPGLCRCCGGLKKCRLLNVEYEWSGQKEVYSDMFVDCFGLLLSHLDGEAMDRLICATCVTRLREACSFRKQVLCCEQKLLQTQIHIHGETEEKINTDAFVKVEMNDVNPEPIEDSVMDDVADHIDNDGDSVKSEPQTKPKKLTKLKKKKEKKGTKRKSKKSLQNGEEQLAREDVLQKIAKMSEKLRKMAEINGPQPKPKRTVDNDHKTFHNTVAIVENSYVCPFDTSFSDYYCVYCREVFTDPCRLREHTSTHDPTTFKTSVPNKKLPQLDIHRVDCRLCSAPIDNIENLKEHLSGSHGVQLYPINNEFLTFKLTVNNLTCLECEATFSFFHALRKHMAEHFGTCICDICGAHYFEERMLMLHQRSHQRVEENYPCKECGKSFKSKHSRYLHIARMHKKEPAYQCNKCDEILFSYSLRYRHMIEVHGEQRMYPCEHCDRAYDSRKSLREHNRRFHLKIFKHQCDLCEKRFYLPSRLKEHIATHTGERNFRCEYCGKSYPRLRGLKVHMQSHSSEKKYKCMMCNASFTQNVNLKNHMKRQHQSLDAEEGYHEGA</sequence>
<dbReference type="InterPro" id="IPR036236">
    <property type="entry name" value="Znf_C2H2_sf"/>
</dbReference>
<dbReference type="PANTHER" id="PTHR24393:SF15">
    <property type="entry name" value="IP01243P-RELATED"/>
    <property type="match status" value="1"/>
</dbReference>
<dbReference type="Pfam" id="PF13912">
    <property type="entry name" value="zf-C2H2_6"/>
    <property type="match status" value="1"/>
</dbReference>
<keyword evidence="4" id="KW-0677">Repeat</keyword>
<dbReference type="PROSITE" id="PS51915">
    <property type="entry name" value="ZAD"/>
    <property type="match status" value="1"/>
</dbReference>
<evidence type="ECO:0000259" key="15">
    <source>
        <dbReference type="PROSITE" id="PS51915"/>
    </source>
</evidence>
<dbReference type="SUPFAM" id="SSF57667">
    <property type="entry name" value="beta-beta-alpha zinc fingers"/>
    <property type="match status" value="4"/>
</dbReference>
<evidence type="ECO:0000313" key="17">
    <source>
        <dbReference type="RefSeq" id="XP_052757267.1"/>
    </source>
</evidence>
<feature type="domain" description="C2H2-type" evidence="14">
    <location>
        <begin position="531"/>
        <end position="559"/>
    </location>
</feature>